<organism evidence="10 11">
    <name type="scientific">Botryotinia fuckeliana (strain B05.10)</name>
    <name type="common">Noble rot fungus</name>
    <name type="synonym">Botrytis cinerea</name>
    <dbReference type="NCBI Taxonomy" id="332648"/>
    <lineage>
        <taxon>Eukaryota</taxon>
        <taxon>Fungi</taxon>
        <taxon>Dikarya</taxon>
        <taxon>Ascomycota</taxon>
        <taxon>Pezizomycotina</taxon>
        <taxon>Leotiomycetes</taxon>
        <taxon>Helotiales</taxon>
        <taxon>Sclerotiniaceae</taxon>
        <taxon>Botrytis</taxon>
    </lineage>
</organism>
<feature type="domain" description="Alcohol dehydrogenase-like N-terminal" evidence="9">
    <location>
        <begin position="32"/>
        <end position="137"/>
    </location>
</feature>
<dbReference type="Pfam" id="PF08240">
    <property type="entry name" value="ADH_N"/>
    <property type="match status" value="1"/>
</dbReference>
<evidence type="ECO:0000256" key="4">
    <source>
        <dbReference type="ARBA" id="ARBA00022833"/>
    </source>
</evidence>
<comment type="similarity">
    <text evidence="2 7">Belongs to the zinc-containing alcohol dehydrogenase family.</text>
</comment>
<dbReference type="InterPro" id="IPR011032">
    <property type="entry name" value="GroES-like_sf"/>
</dbReference>
<evidence type="ECO:0000256" key="5">
    <source>
        <dbReference type="ARBA" id="ARBA00023002"/>
    </source>
</evidence>
<dbReference type="OrthoDB" id="3941538at2759"/>
<evidence type="ECO:0000256" key="1">
    <source>
        <dbReference type="ARBA" id="ARBA00001947"/>
    </source>
</evidence>
<dbReference type="RefSeq" id="XP_024551043.1">
    <property type="nucleotide sequence ID" value="XM_024695249.1"/>
</dbReference>
<dbReference type="AlphaFoldDB" id="A0A384JTF1"/>
<reference evidence="10 11" key="2">
    <citation type="journal article" date="2012" name="Eukaryot. Cell">
        <title>Genome update of Botrytis cinerea strains B05.10 and T4.</title>
        <authorList>
            <person name="Staats M."/>
            <person name="van Kan J.A."/>
        </authorList>
    </citation>
    <scope>NUCLEOTIDE SEQUENCE [LARGE SCALE GENOMIC DNA]</scope>
    <source>
        <strain evidence="10 11">B05.10</strain>
    </source>
</reference>
<evidence type="ECO:0000259" key="9">
    <source>
        <dbReference type="Pfam" id="PF08240"/>
    </source>
</evidence>
<evidence type="ECO:0000313" key="11">
    <source>
        <dbReference type="Proteomes" id="UP000001798"/>
    </source>
</evidence>
<keyword evidence="3 7" id="KW-0479">Metal-binding</keyword>
<accession>A0A384JTF1</accession>
<dbReference type="PROSITE" id="PS00059">
    <property type="entry name" value="ADH_ZINC"/>
    <property type="match status" value="1"/>
</dbReference>
<feature type="domain" description="Alcohol dehydrogenase-like C-terminal" evidence="8">
    <location>
        <begin position="184"/>
        <end position="304"/>
    </location>
</feature>
<reference evidence="10 11" key="1">
    <citation type="journal article" date="2011" name="PLoS Genet.">
        <title>Genomic analysis of the necrotrophic fungal pathogens Sclerotinia sclerotiorum and Botrytis cinerea.</title>
        <authorList>
            <person name="Amselem J."/>
            <person name="Cuomo C.A."/>
            <person name="van Kan J.A."/>
            <person name="Viaud M."/>
            <person name="Benito E.P."/>
            <person name="Couloux A."/>
            <person name="Coutinho P.M."/>
            <person name="de Vries R.P."/>
            <person name="Dyer P.S."/>
            <person name="Fillinger S."/>
            <person name="Fournier E."/>
            <person name="Gout L."/>
            <person name="Hahn M."/>
            <person name="Kohn L."/>
            <person name="Lapalu N."/>
            <person name="Plummer K.M."/>
            <person name="Pradier J.M."/>
            <person name="Quevillon E."/>
            <person name="Sharon A."/>
            <person name="Simon A."/>
            <person name="ten Have A."/>
            <person name="Tudzynski B."/>
            <person name="Tudzynski P."/>
            <person name="Wincker P."/>
            <person name="Andrew M."/>
            <person name="Anthouard V."/>
            <person name="Beever R.E."/>
            <person name="Beffa R."/>
            <person name="Benoit I."/>
            <person name="Bouzid O."/>
            <person name="Brault B."/>
            <person name="Chen Z."/>
            <person name="Choquer M."/>
            <person name="Collemare J."/>
            <person name="Cotton P."/>
            <person name="Danchin E.G."/>
            <person name="Da Silva C."/>
            <person name="Gautier A."/>
            <person name="Giraud C."/>
            <person name="Giraud T."/>
            <person name="Gonzalez C."/>
            <person name="Grossetete S."/>
            <person name="Guldener U."/>
            <person name="Henrissat B."/>
            <person name="Howlett B.J."/>
            <person name="Kodira C."/>
            <person name="Kretschmer M."/>
            <person name="Lappartient A."/>
            <person name="Leroch M."/>
            <person name="Levis C."/>
            <person name="Mauceli E."/>
            <person name="Neuveglise C."/>
            <person name="Oeser B."/>
            <person name="Pearson M."/>
            <person name="Poulain J."/>
            <person name="Poussereau N."/>
            <person name="Quesneville H."/>
            <person name="Rascle C."/>
            <person name="Schumacher J."/>
            <person name="Segurens B."/>
            <person name="Sexton A."/>
            <person name="Silva E."/>
            <person name="Sirven C."/>
            <person name="Soanes D.M."/>
            <person name="Talbot N.J."/>
            <person name="Templeton M."/>
            <person name="Yandava C."/>
            <person name="Yarden O."/>
            <person name="Zeng Q."/>
            <person name="Rollins J.A."/>
            <person name="Lebrun M.H."/>
            <person name="Dickman M."/>
        </authorList>
    </citation>
    <scope>NUCLEOTIDE SEQUENCE [LARGE SCALE GENOMIC DNA]</scope>
    <source>
        <strain evidence="10 11">B05.10</strain>
    </source>
</reference>
<reference evidence="10 11" key="3">
    <citation type="journal article" date="2017" name="Mol. Plant Pathol.">
        <title>A gapless genome sequence of the fungus Botrytis cinerea.</title>
        <authorList>
            <person name="Van Kan J.A."/>
            <person name="Stassen J.H."/>
            <person name="Mosbach A."/>
            <person name="Van Der Lee T.A."/>
            <person name="Faino L."/>
            <person name="Farmer A.D."/>
            <person name="Papasotiriou D.G."/>
            <person name="Zhou S."/>
            <person name="Seidl M.F."/>
            <person name="Cottam E."/>
            <person name="Edel D."/>
            <person name="Hahn M."/>
            <person name="Schwartz D.C."/>
            <person name="Dietrich R.A."/>
            <person name="Widdison S."/>
            <person name="Scalliet G."/>
        </authorList>
    </citation>
    <scope>NUCLEOTIDE SEQUENCE [LARGE SCALE GENOMIC DNA]</scope>
    <source>
        <strain evidence="10 11">B05.10</strain>
    </source>
</reference>
<dbReference type="InterPro" id="IPR013154">
    <property type="entry name" value="ADH-like_N"/>
</dbReference>
<protein>
    <recommendedName>
        <fullName evidence="12">Alcohol dehydrogenase protein</fullName>
    </recommendedName>
</protein>
<dbReference type="InterPro" id="IPR002328">
    <property type="entry name" value="ADH_Zn_CS"/>
</dbReference>
<sequence>MALNATMRAILWAGIPFQMNVTSIPMPTIQSPTDTIVKITTAGICGTDLHVYHGVYGSADVPYTIGHEGVGVVVEVGSAVSNFQVGDRVIIPDSVDDKGLLEVNRVSYGLGSEYGDAGGLQAEYARVPYSDANLMAIPSTNGTNTAEYDNDYLLVGDIWGTAWGAIDYSGFQPGDSVAVFGAGPVGLLAAYSAILRGASRVYSVDHVPERLAIAESIGAVPINFNNSDPVQQIIAQEPGGVMRSLDCVGYEAVDIQGQPRENEVIRNMIAVTAAGGGLGQIGIFGSATNSTGTPLADTLSHSINFPMADFFGKSLTMRSGPVALESLAPGLIQLISSGRARPSFIVSSTIGIEEAPEYFARFNDHLETKVVIRFPDP</sequence>
<dbReference type="Pfam" id="PF00107">
    <property type="entry name" value="ADH_zinc_N"/>
    <property type="match status" value="1"/>
</dbReference>
<dbReference type="Gene3D" id="3.90.180.10">
    <property type="entry name" value="Medium-chain alcohol dehydrogenases, catalytic domain"/>
    <property type="match status" value="1"/>
</dbReference>
<dbReference type="KEGG" id="bfu:BCIN_09g05750"/>
<dbReference type="InterPro" id="IPR036291">
    <property type="entry name" value="NAD(P)-bd_dom_sf"/>
</dbReference>
<evidence type="ECO:0000256" key="6">
    <source>
        <dbReference type="ARBA" id="ARBA00023027"/>
    </source>
</evidence>
<dbReference type="CDD" id="cd08282">
    <property type="entry name" value="PFDH_like"/>
    <property type="match status" value="1"/>
</dbReference>
<dbReference type="Proteomes" id="UP000001798">
    <property type="component" value="Chromosome 9"/>
</dbReference>
<dbReference type="SUPFAM" id="SSF51735">
    <property type="entry name" value="NAD(P)-binding Rossmann-fold domains"/>
    <property type="match status" value="1"/>
</dbReference>
<dbReference type="InterPro" id="IPR013149">
    <property type="entry name" value="ADH-like_C"/>
</dbReference>
<dbReference type="PANTHER" id="PTHR42813:SF3">
    <property type="entry name" value="GLUTATHIONE-INDEPENDENT FORMALDEHYDE DEHYDROGENASE"/>
    <property type="match status" value="1"/>
</dbReference>
<reference evidence="10" key="4">
    <citation type="submission" date="2017-12" db="EMBL/GenBank/DDBJ databases">
        <authorList>
            <person name="van Kan J."/>
        </authorList>
    </citation>
    <scope>NUCLEOTIDE SEQUENCE</scope>
    <source>
        <strain evidence="10">B05.10</strain>
    </source>
</reference>
<dbReference type="GeneID" id="5432303"/>
<evidence type="ECO:0000313" key="10">
    <source>
        <dbReference type="EMBL" id="ATZ53800.1"/>
    </source>
</evidence>
<name>A0A384JTF1_BOTFB</name>
<evidence type="ECO:0000256" key="7">
    <source>
        <dbReference type="RuleBase" id="RU361277"/>
    </source>
</evidence>
<keyword evidence="5" id="KW-0560">Oxidoreductase</keyword>
<evidence type="ECO:0000256" key="2">
    <source>
        <dbReference type="ARBA" id="ARBA00008072"/>
    </source>
</evidence>
<dbReference type="GO" id="GO:0016491">
    <property type="term" value="F:oxidoreductase activity"/>
    <property type="evidence" value="ECO:0007669"/>
    <property type="project" value="UniProtKB-KW"/>
</dbReference>
<keyword evidence="6" id="KW-0520">NAD</keyword>
<dbReference type="GO" id="GO:0008270">
    <property type="term" value="F:zinc ion binding"/>
    <property type="evidence" value="ECO:0007669"/>
    <property type="project" value="InterPro"/>
</dbReference>
<dbReference type="Gene3D" id="3.40.50.720">
    <property type="entry name" value="NAD(P)-binding Rossmann-like Domain"/>
    <property type="match status" value="1"/>
</dbReference>
<dbReference type="RefSeq" id="XP_024551044.1">
    <property type="nucleotide sequence ID" value="XM_024695250.1"/>
</dbReference>
<evidence type="ECO:0000259" key="8">
    <source>
        <dbReference type="Pfam" id="PF00107"/>
    </source>
</evidence>
<evidence type="ECO:0008006" key="12">
    <source>
        <dbReference type="Google" id="ProtNLM"/>
    </source>
</evidence>
<dbReference type="EMBL" id="CP009813">
    <property type="protein sequence ID" value="ATZ53800.1"/>
    <property type="molecule type" value="Genomic_DNA"/>
</dbReference>
<dbReference type="VEuPathDB" id="FungiDB:Bcin09g05750"/>
<comment type="cofactor">
    <cofactor evidence="1 7">
        <name>Zn(2+)</name>
        <dbReference type="ChEBI" id="CHEBI:29105"/>
    </cofactor>
</comment>
<gene>
    <name evidence="10" type="ORF">BCIN_09g05750</name>
</gene>
<evidence type="ECO:0000256" key="3">
    <source>
        <dbReference type="ARBA" id="ARBA00022723"/>
    </source>
</evidence>
<proteinExistence type="inferred from homology"/>
<dbReference type="OMA" id="YHGVYGS"/>
<dbReference type="SUPFAM" id="SSF50129">
    <property type="entry name" value="GroES-like"/>
    <property type="match status" value="1"/>
</dbReference>
<keyword evidence="11" id="KW-1185">Reference proteome</keyword>
<dbReference type="EMBL" id="CP009813">
    <property type="protein sequence ID" value="ATZ53801.1"/>
    <property type="molecule type" value="Genomic_DNA"/>
</dbReference>
<keyword evidence="4 7" id="KW-0862">Zinc</keyword>
<dbReference type="PANTHER" id="PTHR42813">
    <property type="entry name" value="ZINC-TYPE ALCOHOL DEHYDROGENASE-LIKE"/>
    <property type="match status" value="1"/>
</dbReference>